<dbReference type="AlphaFoldDB" id="A0A6M3M0I5"/>
<proteinExistence type="predicted"/>
<gene>
    <name evidence="1" type="ORF">MM171A01060_0020</name>
    <name evidence="2" type="ORF">MM171B02234_0004</name>
</gene>
<evidence type="ECO:0000313" key="2">
    <source>
        <dbReference type="EMBL" id="QJB01631.1"/>
    </source>
</evidence>
<sequence>MKTLDEIQKDLEAEGFEITGGEEKGKRYKVREFSRKEGQSSLAIIRVTVFNQVDEDDEEGVEEGEEVELSPQEIDYAVARLVSKCPDEIIRLIESGNVAVPKWLRKEILERRKVKNEQVR</sequence>
<name>A0A6M3M0I5_9ZZZZ</name>
<accession>A0A6M3M0I5</accession>
<dbReference type="EMBL" id="MT143649">
    <property type="protein sequence ID" value="QJA99424.1"/>
    <property type="molecule type" value="Genomic_DNA"/>
</dbReference>
<evidence type="ECO:0000313" key="1">
    <source>
        <dbReference type="EMBL" id="QJA99424.1"/>
    </source>
</evidence>
<reference evidence="1" key="1">
    <citation type="submission" date="2020-03" db="EMBL/GenBank/DDBJ databases">
        <title>The deep terrestrial virosphere.</title>
        <authorList>
            <person name="Holmfeldt K."/>
            <person name="Nilsson E."/>
            <person name="Simone D."/>
            <person name="Lopez-Fernandez M."/>
            <person name="Wu X."/>
            <person name="de Brujin I."/>
            <person name="Lundin D."/>
            <person name="Andersson A."/>
            <person name="Bertilsson S."/>
            <person name="Dopson M."/>
        </authorList>
    </citation>
    <scope>NUCLEOTIDE SEQUENCE</scope>
    <source>
        <strain evidence="1">MM171A01060</strain>
        <strain evidence="2">MM171B02234</strain>
    </source>
</reference>
<protein>
    <submittedName>
        <fullName evidence="1">Uncharacterized protein</fullName>
    </submittedName>
</protein>
<dbReference type="EMBL" id="MT143720">
    <property type="protein sequence ID" value="QJB01631.1"/>
    <property type="molecule type" value="Genomic_DNA"/>
</dbReference>
<organism evidence="1">
    <name type="scientific">viral metagenome</name>
    <dbReference type="NCBI Taxonomy" id="1070528"/>
    <lineage>
        <taxon>unclassified sequences</taxon>
        <taxon>metagenomes</taxon>
        <taxon>organismal metagenomes</taxon>
    </lineage>
</organism>